<evidence type="ECO:0000256" key="1">
    <source>
        <dbReference type="SAM" id="SignalP"/>
    </source>
</evidence>
<keyword evidence="3" id="KW-1185">Reference proteome</keyword>
<keyword evidence="1" id="KW-0732">Signal</keyword>
<name>A0ABM9NEV8_9GAMM</name>
<feature type="chain" id="PRO_5046845094" description="DUF4189 domain-containing protein" evidence="1">
    <location>
        <begin position="23"/>
        <end position="96"/>
    </location>
</feature>
<gene>
    <name evidence="2" type="ORF">MECH1_V1_0347</name>
</gene>
<accession>A0ABM9NEV8</accession>
<evidence type="ECO:0008006" key="4">
    <source>
        <dbReference type="Google" id="ProtNLM"/>
    </source>
</evidence>
<organism evidence="2 3">
    <name type="scientific">Candidatus Methylocalor cossyra</name>
    <dbReference type="NCBI Taxonomy" id="3108543"/>
    <lineage>
        <taxon>Bacteria</taxon>
        <taxon>Pseudomonadati</taxon>
        <taxon>Pseudomonadota</taxon>
        <taxon>Gammaproteobacteria</taxon>
        <taxon>Methylococcales</taxon>
        <taxon>Methylococcaceae</taxon>
        <taxon>Candidatus Methylocalor</taxon>
    </lineage>
</organism>
<dbReference type="Proteomes" id="UP001497493">
    <property type="component" value="Chromosome"/>
</dbReference>
<evidence type="ECO:0000313" key="2">
    <source>
        <dbReference type="EMBL" id="CAL1239123.1"/>
    </source>
</evidence>
<dbReference type="EMBL" id="OZ026884">
    <property type="protein sequence ID" value="CAL1239123.1"/>
    <property type="molecule type" value="Genomic_DNA"/>
</dbReference>
<proteinExistence type="predicted"/>
<feature type="signal peptide" evidence="1">
    <location>
        <begin position="1"/>
        <end position="22"/>
    </location>
</feature>
<protein>
    <recommendedName>
        <fullName evidence="4">DUF4189 domain-containing protein</fullName>
    </recommendedName>
</protein>
<sequence>MKRQSFALLAALAVFGVGIAHAKPDEVSEAAVKNCRYLGQVEGSSGYGKNFGWQPLAKADAERKADRIGATHIVWKDFEPVGAFNGEARAKAYACR</sequence>
<reference evidence="2 3" key="1">
    <citation type="submission" date="2024-04" db="EMBL/GenBank/DDBJ databases">
        <authorList>
            <person name="Cremers G."/>
        </authorList>
    </citation>
    <scope>NUCLEOTIDE SEQUENCE [LARGE SCALE GENOMIC DNA]</scope>
    <source>
        <strain evidence="2">MeCH1-AG</strain>
    </source>
</reference>
<dbReference type="RefSeq" id="WP_348758711.1">
    <property type="nucleotide sequence ID" value="NZ_OZ026884.1"/>
</dbReference>
<evidence type="ECO:0000313" key="3">
    <source>
        <dbReference type="Proteomes" id="UP001497493"/>
    </source>
</evidence>